<evidence type="ECO:0000313" key="1">
    <source>
        <dbReference type="EMBL" id="GAG25630.1"/>
    </source>
</evidence>
<protein>
    <submittedName>
        <fullName evidence="1">Uncharacterized protein</fullName>
    </submittedName>
</protein>
<gene>
    <name evidence="1" type="ORF">S01H1_53629</name>
</gene>
<accession>X0W506</accession>
<sequence>MSLYNDPVFKAREMESEQMFVDSPPVRMAAGDLTHKWLCGKCTRHEACGHAVEGGACFQRSKQWPKLMPPCNWKYTSHERGEKEIIGITQYYDDLQDIIDDNKGCKQTRRRSWYVQVHVIQLVGLQL</sequence>
<dbReference type="EMBL" id="BARS01034742">
    <property type="protein sequence ID" value="GAG25630.1"/>
    <property type="molecule type" value="Genomic_DNA"/>
</dbReference>
<feature type="non-terminal residue" evidence="1">
    <location>
        <position position="127"/>
    </location>
</feature>
<proteinExistence type="predicted"/>
<comment type="caution">
    <text evidence="1">The sequence shown here is derived from an EMBL/GenBank/DDBJ whole genome shotgun (WGS) entry which is preliminary data.</text>
</comment>
<name>X0W506_9ZZZZ</name>
<dbReference type="AlphaFoldDB" id="X0W506"/>
<organism evidence="1">
    <name type="scientific">marine sediment metagenome</name>
    <dbReference type="NCBI Taxonomy" id="412755"/>
    <lineage>
        <taxon>unclassified sequences</taxon>
        <taxon>metagenomes</taxon>
        <taxon>ecological metagenomes</taxon>
    </lineage>
</organism>
<reference evidence="1" key="1">
    <citation type="journal article" date="2014" name="Front. Microbiol.">
        <title>High frequency of phylogenetically diverse reductive dehalogenase-homologous genes in deep subseafloor sedimentary metagenomes.</title>
        <authorList>
            <person name="Kawai M."/>
            <person name="Futagami T."/>
            <person name="Toyoda A."/>
            <person name="Takaki Y."/>
            <person name="Nishi S."/>
            <person name="Hori S."/>
            <person name="Arai W."/>
            <person name="Tsubouchi T."/>
            <person name="Morono Y."/>
            <person name="Uchiyama I."/>
            <person name="Ito T."/>
            <person name="Fujiyama A."/>
            <person name="Inagaki F."/>
            <person name="Takami H."/>
        </authorList>
    </citation>
    <scope>NUCLEOTIDE SEQUENCE</scope>
    <source>
        <strain evidence="1">Expedition CK06-06</strain>
    </source>
</reference>